<proteinExistence type="inferred from homology"/>
<keyword evidence="4" id="KW-1185">Reference proteome</keyword>
<gene>
    <name evidence="5" type="primary">LOC115481811</name>
</gene>
<protein>
    <submittedName>
        <fullName evidence="5">NXPE family member 1-like isoform X1</fullName>
    </submittedName>
</protein>
<evidence type="ECO:0000256" key="1">
    <source>
        <dbReference type="ARBA" id="ARBA00005431"/>
    </source>
</evidence>
<feature type="domain" description="NXPE C-terminal" evidence="3">
    <location>
        <begin position="332"/>
        <end position="558"/>
    </location>
</feature>
<name>A0A6P7ZV90_9AMPH</name>
<dbReference type="SUPFAM" id="SSF81296">
    <property type="entry name" value="E set domains"/>
    <property type="match status" value="1"/>
</dbReference>
<sequence length="558" mass="65099">MVLHLPSRTFNWWPAHAIKMNFTFYFLIGMNVIILISYVYHRGQIEYSKLRHQEENCTKMLRHEEMAISMPSTLQQNVSEIFNKIDKMVPNITFTHIDNTTSAKNSRATLLNPKDMYCIGDNLTVQLDMYDYLGNRKKYGGDFFRPRIYSPDLQAAASGRVEDLNNGTYLVHFTLFWQGRVKFSLMVYHPSEGISALWRARHASDGVISFEGKFQYGSQEAITKCGFRLDEPDDKLCKYLDHRDEESIHCIKIPNLPCESLTYMRGVNHNPTYLTALEKQLFVRSNIAVEISKKFEYVDVGNCTNSKEVNKEKCRTGMDSPFPSGYFLKNEWHPVFCNMFPYITSDQINSCLQGKKLYLIGDSTLRQFIMYFTGVINNMKYFNHPFGGFSYWEKTLLAVNMEKNIYVHYKRHGFPLASFNFYYFMEDAYTSRQIDQHAGGKNTIIAITMGQHFRQFPLHLYIRRAVNIRRAIERLFLRSPDTKVIIKTENTRNIDTRVEMLAEFHGYTQYLVMKEVFRGLNVGFIDAWDMSNGFATEDVHPQLHVLKNIISLAFTYAC</sequence>
<dbReference type="Pfam" id="PF24536">
    <property type="entry name" value="NXPE4_C"/>
    <property type="match status" value="1"/>
</dbReference>
<dbReference type="InterPro" id="IPR026845">
    <property type="entry name" value="NXPH/NXPE"/>
</dbReference>
<dbReference type="InterPro" id="IPR057106">
    <property type="entry name" value="NXPE4_C"/>
</dbReference>
<comment type="similarity">
    <text evidence="1">Belongs to the NXPE family.</text>
</comment>
<dbReference type="Pfam" id="PF06312">
    <property type="entry name" value="Neurexophilin"/>
    <property type="match status" value="1"/>
</dbReference>
<keyword evidence="2" id="KW-0812">Transmembrane</keyword>
<dbReference type="RefSeq" id="XP_030077070.1">
    <property type="nucleotide sequence ID" value="XM_030221210.1"/>
</dbReference>
<evidence type="ECO:0000313" key="5">
    <source>
        <dbReference type="RefSeq" id="XP_030077070.1"/>
    </source>
</evidence>
<dbReference type="PANTHER" id="PTHR16165">
    <property type="entry name" value="NXPE FAMILY MEMBER"/>
    <property type="match status" value="1"/>
</dbReference>
<evidence type="ECO:0000313" key="4">
    <source>
        <dbReference type="Proteomes" id="UP000515156"/>
    </source>
</evidence>
<evidence type="ECO:0000259" key="3">
    <source>
        <dbReference type="Pfam" id="PF24536"/>
    </source>
</evidence>
<keyword evidence="2" id="KW-1133">Transmembrane helix</keyword>
<dbReference type="InParanoid" id="A0A6P7ZV90"/>
<dbReference type="PANTHER" id="PTHR16165:SF3">
    <property type="entry name" value="NXPE FAMILY MEMBER 1"/>
    <property type="match status" value="1"/>
</dbReference>
<accession>A0A6P7ZV90</accession>
<dbReference type="OrthoDB" id="2112051at2759"/>
<dbReference type="GeneID" id="115481811"/>
<dbReference type="Gene3D" id="2.60.40.10">
    <property type="entry name" value="Immunoglobulins"/>
    <property type="match status" value="1"/>
</dbReference>
<dbReference type="KEGG" id="muo:115481811"/>
<organism evidence="4 5">
    <name type="scientific">Microcaecilia unicolor</name>
    <dbReference type="NCBI Taxonomy" id="1415580"/>
    <lineage>
        <taxon>Eukaryota</taxon>
        <taxon>Metazoa</taxon>
        <taxon>Chordata</taxon>
        <taxon>Craniata</taxon>
        <taxon>Vertebrata</taxon>
        <taxon>Euteleostomi</taxon>
        <taxon>Amphibia</taxon>
        <taxon>Gymnophiona</taxon>
        <taxon>Siphonopidae</taxon>
        <taxon>Microcaecilia</taxon>
    </lineage>
</organism>
<dbReference type="Proteomes" id="UP000515156">
    <property type="component" value="Chromosome 12"/>
</dbReference>
<dbReference type="InterPro" id="IPR014756">
    <property type="entry name" value="Ig_E-set"/>
</dbReference>
<dbReference type="InterPro" id="IPR013783">
    <property type="entry name" value="Ig-like_fold"/>
</dbReference>
<reference evidence="5" key="1">
    <citation type="submission" date="2025-08" db="UniProtKB">
        <authorList>
            <consortium name="RefSeq"/>
        </authorList>
    </citation>
    <scope>IDENTIFICATION</scope>
</reference>
<evidence type="ECO:0000256" key="2">
    <source>
        <dbReference type="SAM" id="Phobius"/>
    </source>
</evidence>
<feature type="transmembrane region" description="Helical" evidence="2">
    <location>
        <begin position="22"/>
        <end position="41"/>
    </location>
</feature>
<keyword evidence="2" id="KW-0472">Membrane</keyword>
<dbReference type="AlphaFoldDB" id="A0A6P7ZV90"/>